<dbReference type="PANTHER" id="PTHR28019">
    <property type="entry name" value="CELL MEMBRANE PROTEIN YLR413W-RELATED"/>
    <property type="match status" value="1"/>
</dbReference>
<evidence type="ECO:0000256" key="2">
    <source>
        <dbReference type="SAM" id="SignalP"/>
    </source>
</evidence>
<dbReference type="GO" id="GO:0051285">
    <property type="term" value="C:cell cortex of cell tip"/>
    <property type="evidence" value="ECO:0007669"/>
    <property type="project" value="TreeGrafter"/>
</dbReference>
<protein>
    <recommendedName>
        <fullName evidence="5">Sur7 protein</fullName>
    </recommendedName>
</protein>
<evidence type="ECO:0000313" key="3">
    <source>
        <dbReference type="EMBL" id="KAF4629325.1"/>
    </source>
</evidence>
<evidence type="ECO:0000256" key="1">
    <source>
        <dbReference type="SAM" id="Phobius"/>
    </source>
</evidence>
<dbReference type="GO" id="GO:0005886">
    <property type="term" value="C:plasma membrane"/>
    <property type="evidence" value="ECO:0007669"/>
    <property type="project" value="InterPro"/>
</dbReference>
<keyword evidence="1" id="KW-1133">Transmembrane helix</keyword>
<keyword evidence="2" id="KW-0732">Signal</keyword>
<evidence type="ECO:0008006" key="5">
    <source>
        <dbReference type="Google" id="ProtNLM"/>
    </source>
</evidence>
<gene>
    <name evidence="3" type="ORF">G7Y89_g8826</name>
</gene>
<sequence length="337" mass="36769">MRFQALFPMLMAFVAFVLALLCMFAGNKPNFMEDYHIVSLNTSLLGHNLIPSASTTTSAPKSTSTSDLSNILGHLKRSDNEERNIITSGIDSGLSSLENDLNSLGNDVADKLARELGIKEWYSLHLMDMCEGTFTPNATAAGASKASNMTCSNRTAMYHFDITTPLNNELMASPLHINLTTLKFPDDIQKGLDALSTSLNATFVFYAMGIACAGTLFLTSILTIFFAPHIILLANMFLSILGTFVLMLASAIITVAQNKATDLINKFGNDVGLYAYKGGKFHKLTWVAFGFLGFAMVGCVMEWLMDRRARRNGAANEGGEKKDGLFRRVVRVGRSVV</sequence>
<name>A0A8H4W2I7_9HELO</name>
<accession>A0A8H4W2I7</accession>
<dbReference type="InterPro" id="IPR052413">
    <property type="entry name" value="SUR7_domain"/>
</dbReference>
<dbReference type="GO" id="GO:0031505">
    <property type="term" value="P:fungal-type cell wall organization"/>
    <property type="evidence" value="ECO:0007669"/>
    <property type="project" value="TreeGrafter"/>
</dbReference>
<keyword evidence="1" id="KW-0472">Membrane</keyword>
<dbReference type="AlphaFoldDB" id="A0A8H4W2I7"/>
<dbReference type="OrthoDB" id="4159154at2759"/>
<evidence type="ECO:0000313" key="4">
    <source>
        <dbReference type="Proteomes" id="UP000566819"/>
    </source>
</evidence>
<keyword evidence="1" id="KW-0812">Transmembrane</keyword>
<feature type="signal peptide" evidence="2">
    <location>
        <begin position="1"/>
        <end position="19"/>
    </location>
</feature>
<feature type="transmembrane region" description="Helical" evidence="1">
    <location>
        <begin position="232"/>
        <end position="256"/>
    </location>
</feature>
<organism evidence="3 4">
    <name type="scientific">Cudoniella acicularis</name>
    <dbReference type="NCBI Taxonomy" id="354080"/>
    <lineage>
        <taxon>Eukaryota</taxon>
        <taxon>Fungi</taxon>
        <taxon>Dikarya</taxon>
        <taxon>Ascomycota</taxon>
        <taxon>Pezizomycotina</taxon>
        <taxon>Leotiomycetes</taxon>
        <taxon>Helotiales</taxon>
        <taxon>Tricladiaceae</taxon>
        <taxon>Cudoniella</taxon>
    </lineage>
</organism>
<dbReference type="Proteomes" id="UP000566819">
    <property type="component" value="Unassembled WGS sequence"/>
</dbReference>
<feature type="chain" id="PRO_5034995611" description="Sur7 protein" evidence="2">
    <location>
        <begin position="20"/>
        <end position="337"/>
    </location>
</feature>
<comment type="caution">
    <text evidence="3">The sequence shown here is derived from an EMBL/GenBank/DDBJ whole genome shotgun (WGS) entry which is preliminary data.</text>
</comment>
<dbReference type="Pfam" id="PF06687">
    <property type="entry name" value="SUR7"/>
    <property type="match status" value="1"/>
</dbReference>
<feature type="transmembrane region" description="Helical" evidence="1">
    <location>
        <begin position="203"/>
        <end position="225"/>
    </location>
</feature>
<keyword evidence="4" id="KW-1185">Reference proteome</keyword>
<dbReference type="PANTHER" id="PTHR28019:SF7">
    <property type="entry name" value="SUR7 PROTEIN"/>
    <property type="match status" value="1"/>
</dbReference>
<reference evidence="3 4" key="1">
    <citation type="submission" date="2020-03" db="EMBL/GenBank/DDBJ databases">
        <title>Draft Genome Sequence of Cudoniella acicularis.</title>
        <authorList>
            <person name="Buettner E."/>
            <person name="Kellner H."/>
        </authorList>
    </citation>
    <scope>NUCLEOTIDE SEQUENCE [LARGE SCALE GENOMIC DNA]</scope>
    <source>
        <strain evidence="3 4">DSM 108380</strain>
    </source>
</reference>
<dbReference type="InterPro" id="IPR009571">
    <property type="entry name" value="SUR7/Rim9-like_fungi"/>
</dbReference>
<dbReference type="EMBL" id="JAAMPI010000692">
    <property type="protein sequence ID" value="KAF4629325.1"/>
    <property type="molecule type" value="Genomic_DNA"/>
</dbReference>
<feature type="transmembrane region" description="Helical" evidence="1">
    <location>
        <begin position="284"/>
        <end position="304"/>
    </location>
</feature>
<proteinExistence type="predicted"/>